<proteinExistence type="predicted"/>
<dbReference type="AlphaFoldDB" id="A0A1Y1IG04"/>
<feature type="region of interest" description="Disordered" evidence="1">
    <location>
        <begin position="191"/>
        <end position="233"/>
    </location>
</feature>
<dbReference type="Proteomes" id="UP000054558">
    <property type="component" value="Unassembled WGS sequence"/>
</dbReference>
<feature type="compositionally biased region" description="Basic and acidic residues" evidence="1">
    <location>
        <begin position="265"/>
        <end position="285"/>
    </location>
</feature>
<dbReference type="EMBL" id="DF237424">
    <property type="protein sequence ID" value="GAQ88982.1"/>
    <property type="molecule type" value="Genomic_DNA"/>
</dbReference>
<organism evidence="2 3">
    <name type="scientific">Klebsormidium nitens</name>
    <name type="common">Green alga</name>
    <name type="synonym">Ulothrix nitens</name>
    <dbReference type="NCBI Taxonomy" id="105231"/>
    <lineage>
        <taxon>Eukaryota</taxon>
        <taxon>Viridiplantae</taxon>
        <taxon>Streptophyta</taxon>
        <taxon>Klebsormidiophyceae</taxon>
        <taxon>Klebsormidiales</taxon>
        <taxon>Klebsormidiaceae</taxon>
        <taxon>Klebsormidium</taxon>
    </lineage>
</organism>
<protein>
    <submittedName>
        <fullName evidence="2">Uncharacterized protein</fullName>
    </submittedName>
</protein>
<feature type="compositionally biased region" description="Low complexity" evidence="1">
    <location>
        <begin position="206"/>
        <end position="228"/>
    </location>
</feature>
<keyword evidence="3" id="KW-1185">Reference proteome</keyword>
<gene>
    <name evidence="2" type="ORF">KFL_004750110</name>
</gene>
<name>A0A1Y1IG04_KLENI</name>
<evidence type="ECO:0000313" key="2">
    <source>
        <dbReference type="EMBL" id="GAQ88982.1"/>
    </source>
</evidence>
<accession>A0A1Y1IG04</accession>
<evidence type="ECO:0000256" key="1">
    <source>
        <dbReference type="SAM" id="MobiDB-lite"/>
    </source>
</evidence>
<reference evidence="2 3" key="1">
    <citation type="journal article" date="2014" name="Nat. Commun.">
        <title>Klebsormidium flaccidum genome reveals primary factors for plant terrestrial adaptation.</title>
        <authorList>
            <person name="Hori K."/>
            <person name="Maruyama F."/>
            <person name="Fujisawa T."/>
            <person name="Togashi T."/>
            <person name="Yamamoto N."/>
            <person name="Seo M."/>
            <person name="Sato S."/>
            <person name="Yamada T."/>
            <person name="Mori H."/>
            <person name="Tajima N."/>
            <person name="Moriyama T."/>
            <person name="Ikeuchi M."/>
            <person name="Watanabe M."/>
            <person name="Wada H."/>
            <person name="Kobayashi K."/>
            <person name="Saito M."/>
            <person name="Masuda T."/>
            <person name="Sasaki-Sekimoto Y."/>
            <person name="Mashiguchi K."/>
            <person name="Awai K."/>
            <person name="Shimojima M."/>
            <person name="Masuda S."/>
            <person name="Iwai M."/>
            <person name="Nobusawa T."/>
            <person name="Narise T."/>
            <person name="Kondo S."/>
            <person name="Saito H."/>
            <person name="Sato R."/>
            <person name="Murakawa M."/>
            <person name="Ihara Y."/>
            <person name="Oshima-Yamada Y."/>
            <person name="Ohtaka K."/>
            <person name="Satoh M."/>
            <person name="Sonobe K."/>
            <person name="Ishii M."/>
            <person name="Ohtani R."/>
            <person name="Kanamori-Sato M."/>
            <person name="Honoki R."/>
            <person name="Miyazaki D."/>
            <person name="Mochizuki H."/>
            <person name="Umetsu J."/>
            <person name="Higashi K."/>
            <person name="Shibata D."/>
            <person name="Kamiya Y."/>
            <person name="Sato N."/>
            <person name="Nakamura Y."/>
            <person name="Tabata S."/>
            <person name="Ida S."/>
            <person name="Kurokawa K."/>
            <person name="Ohta H."/>
        </authorList>
    </citation>
    <scope>NUCLEOTIDE SEQUENCE [LARGE SCALE GENOMIC DNA]</scope>
    <source>
        <strain evidence="2 3">NIES-2285</strain>
    </source>
</reference>
<sequence>MERDDSILSQASHHRACVLLVKRKDFGQKEHQGTWPEIDEFCVGLSAWYNVFQAAIECNAKRPALVFMAVVNPFLAKWAPKTEGDEFKGFLYDAESSTFSIDKQVWGSMHEHFKRDFDAAKELDSLEEVRSSSALAKILALMMVNFERERQIWLRANRTASDAVRRTPCGRVLADGEYAPPADWRSLLEAARSGDQEEPVSGTENGAAAAESARSSGGARVRPGAGSATQCDKCGAKFQTPRGVITHLGRYCPNISYGKRKKRPADKFPKDSKGRESSAHSHDDVGGAAAPSLKAWATADVAGDQLREDTVTDVAAMIASGVSGILREAAKRARARQEAETPQTPAEC</sequence>
<feature type="region of interest" description="Disordered" evidence="1">
    <location>
        <begin position="259"/>
        <end position="288"/>
    </location>
</feature>
<evidence type="ECO:0000313" key="3">
    <source>
        <dbReference type="Proteomes" id="UP000054558"/>
    </source>
</evidence>